<dbReference type="RefSeq" id="WP_173729790.1">
    <property type="nucleotide sequence ID" value="NZ_JABTTE010000002.1"/>
</dbReference>
<dbReference type="Gene3D" id="3.40.190.170">
    <property type="entry name" value="Bacterial extracellular solute-binding protein, family 7"/>
    <property type="match status" value="1"/>
</dbReference>
<dbReference type="EMBL" id="JABTTE010000002">
    <property type="protein sequence ID" value="NSL50591.1"/>
    <property type="molecule type" value="Genomic_DNA"/>
</dbReference>
<comment type="caution">
    <text evidence="3">The sequence shown here is derived from an EMBL/GenBank/DDBJ whole genome shotgun (WGS) entry which is preliminary data.</text>
</comment>
<dbReference type="PANTHER" id="PTHR33376">
    <property type="match status" value="1"/>
</dbReference>
<feature type="chain" id="PRO_5039586986" evidence="2">
    <location>
        <begin position="26"/>
        <end position="358"/>
    </location>
</feature>
<keyword evidence="1 2" id="KW-0732">Signal</keyword>
<reference evidence="3" key="1">
    <citation type="submission" date="2020-06" db="EMBL/GenBank/DDBJ databases">
        <title>A novel thermopfilic bacterium from Erzurum, Turkey.</title>
        <authorList>
            <person name="Adiguzel A."/>
            <person name="Ay H."/>
            <person name="Baltaci M.O."/>
        </authorList>
    </citation>
    <scope>NUCLEOTIDE SEQUENCE</scope>
    <source>
        <strain evidence="3">P2</strain>
    </source>
</reference>
<organism evidence="3 4">
    <name type="scientific">Calidifontibacillus erzurumensis</name>
    <dbReference type="NCBI Taxonomy" id="2741433"/>
    <lineage>
        <taxon>Bacteria</taxon>
        <taxon>Bacillati</taxon>
        <taxon>Bacillota</taxon>
        <taxon>Bacilli</taxon>
        <taxon>Bacillales</taxon>
        <taxon>Bacillaceae</taxon>
        <taxon>Calidifontibacillus/Schinkia group</taxon>
        <taxon>Calidifontibacillus</taxon>
    </lineage>
</organism>
<dbReference type="Pfam" id="PF03480">
    <property type="entry name" value="DctP"/>
    <property type="match status" value="1"/>
</dbReference>
<dbReference type="CDD" id="cd13665">
    <property type="entry name" value="PBP2_TRAP_Dctp3_4"/>
    <property type="match status" value="1"/>
</dbReference>
<protein>
    <submittedName>
        <fullName evidence="3">TRAP transporter substrate-binding protein</fullName>
    </submittedName>
</protein>
<evidence type="ECO:0000313" key="3">
    <source>
        <dbReference type="EMBL" id="NSL50591.1"/>
    </source>
</evidence>
<feature type="signal peptide" evidence="2">
    <location>
        <begin position="1"/>
        <end position="25"/>
    </location>
</feature>
<accession>A0A8J8GCE5</accession>
<dbReference type="PROSITE" id="PS51257">
    <property type="entry name" value="PROKAR_LIPOPROTEIN"/>
    <property type="match status" value="1"/>
</dbReference>
<sequence length="358" mass="39047">MNKILKSKVALIVILALLLVMSACGGTQKTSENKDSGTSEDTGKTHNLIISHFLPGNHPIQTELFEEFGNTLNEKTNGRITQELYPSNALGDAGAHYDMAVTGEADIALSVYGYTPGRFPSVSVLELPFLAESAVHGSKIVQTLYEEFPEIQAEHSETHPLFIFTAEPAQLLSVKHRIEKPEDLKGLRVRTPSPTGSAILEALGATAVSMPMGDVYEALQRGVVDAAMVPLETLKNYNFHEIVKYVTIGNFSATPFYAVMNKQTYDSFSDSDKQLVDSLSGIPMSEKAGAIFDRDGQTGLELAKNNGAEIIELTGDNLAPWQKALESVAKKWVEDMKAKGLPAQEIYDRAVELKSELK</sequence>
<evidence type="ECO:0000313" key="4">
    <source>
        <dbReference type="Proteomes" id="UP000625804"/>
    </source>
</evidence>
<name>A0A8J8GCE5_9BACI</name>
<dbReference type="SUPFAM" id="SSF53850">
    <property type="entry name" value="Periplasmic binding protein-like II"/>
    <property type="match status" value="1"/>
</dbReference>
<dbReference type="GO" id="GO:0055085">
    <property type="term" value="P:transmembrane transport"/>
    <property type="evidence" value="ECO:0007669"/>
    <property type="project" value="InterPro"/>
</dbReference>
<dbReference type="InterPro" id="IPR018389">
    <property type="entry name" value="DctP_fam"/>
</dbReference>
<dbReference type="AlphaFoldDB" id="A0A8J8GCE5"/>
<dbReference type="NCBIfam" id="NF037995">
    <property type="entry name" value="TRAP_S1"/>
    <property type="match status" value="1"/>
</dbReference>
<dbReference type="PANTHER" id="PTHR33376:SF15">
    <property type="entry name" value="BLL6794 PROTEIN"/>
    <property type="match status" value="1"/>
</dbReference>
<dbReference type="InterPro" id="IPR038404">
    <property type="entry name" value="TRAP_DctP_sf"/>
</dbReference>
<gene>
    <name evidence="3" type="ORF">HR057_02295</name>
</gene>
<keyword evidence="4" id="KW-1185">Reference proteome</keyword>
<evidence type="ECO:0000256" key="2">
    <source>
        <dbReference type="SAM" id="SignalP"/>
    </source>
</evidence>
<dbReference type="Proteomes" id="UP000625804">
    <property type="component" value="Unassembled WGS sequence"/>
</dbReference>
<proteinExistence type="predicted"/>
<evidence type="ECO:0000256" key="1">
    <source>
        <dbReference type="ARBA" id="ARBA00022729"/>
    </source>
</evidence>